<proteinExistence type="predicted"/>
<dbReference type="InterPro" id="IPR012902">
    <property type="entry name" value="N_methyl_site"/>
</dbReference>
<reference evidence="1 2" key="1">
    <citation type="journal article" date="2023" name="Int. J. Syst. Evol. Microbiol.">
        <title>Methylocystis iwaonis sp. nov., a type II methane-oxidizing bacterium from surface soil of a rice paddy field in Japan, and emended description of the genus Methylocystis (ex Whittenbury et al. 1970) Bowman et al. 1993.</title>
        <authorList>
            <person name="Kaise H."/>
            <person name="Sawadogo J.B."/>
            <person name="Alam M.S."/>
            <person name="Ueno C."/>
            <person name="Dianou D."/>
            <person name="Shinjo R."/>
            <person name="Asakawa S."/>
        </authorList>
    </citation>
    <scope>NUCLEOTIDE SEQUENCE [LARGE SCALE GENOMIC DNA]</scope>
    <source>
        <strain evidence="1 2">SS37A-Re</strain>
    </source>
</reference>
<evidence type="ECO:0000313" key="2">
    <source>
        <dbReference type="Proteomes" id="UP001317629"/>
    </source>
</evidence>
<dbReference type="Pfam" id="PF07963">
    <property type="entry name" value="N_methyl"/>
    <property type="match status" value="1"/>
</dbReference>
<dbReference type="RefSeq" id="WP_281928032.1">
    <property type="nucleotide sequence ID" value="NZ_AP027142.1"/>
</dbReference>
<accession>A0ABN6VIK5</accession>
<evidence type="ECO:0008006" key="3">
    <source>
        <dbReference type="Google" id="ProtNLM"/>
    </source>
</evidence>
<sequence>MRARLKSRQGFSLIESLAAFAILAMTLSQLLNGVSGGVRNETRADFLLRAARQGASQLDALGADGSVPLGETSGRYPDGLYWFLSVAPGRTVAGPGGAPVATSFHARLTIKKPSGFGETFTLTTVKMKAVDPRQASSPL</sequence>
<gene>
    <name evidence="1" type="ORF">SS37A_22910</name>
</gene>
<keyword evidence="2" id="KW-1185">Reference proteome</keyword>
<evidence type="ECO:0000313" key="1">
    <source>
        <dbReference type="EMBL" id="BDV34762.1"/>
    </source>
</evidence>
<protein>
    <recommendedName>
        <fullName evidence="3">Prepilin-type N-terminal cleavage/methylation domain-containing protein</fullName>
    </recommendedName>
</protein>
<dbReference type="EMBL" id="AP027142">
    <property type="protein sequence ID" value="BDV34762.1"/>
    <property type="molecule type" value="Genomic_DNA"/>
</dbReference>
<name>A0ABN6VIK5_9HYPH</name>
<dbReference type="Proteomes" id="UP001317629">
    <property type="component" value="Chromosome"/>
</dbReference>
<organism evidence="1 2">
    <name type="scientific">Methylocystis iwaonis</name>
    <dbReference type="NCBI Taxonomy" id="2885079"/>
    <lineage>
        <taxon>Bacteria</taxon>
        <taxon>Pseudomonadati</taxon>
        <taxon>Pseudomonadota</taxon>
        <taxon>Alphaproteobacteria</taxon>
        <taxon>Hyphomicrobiales</taxon>
        <taxon>Methylocystaceae</taxon>
        <taxon>Methylocystis</taxon>
    </lineage>
</organism>